<protein>
    <submittedName>
        <fullName evidence="2">Uncharacterized protein</fullName>
    </submittedName>
</protein>
<evidence type="ECO:0000313" key="2">
    <source>
        <dbReference type="EMBL" id="KAK9824664.1"/>
    </source>
</evidence>
<gene>
    <name evidence="2" type="ORF">WJX72_012164</name>
</gene>
<reference evidence="2 3" key="1">
    <citation type="journal article" date="2024" name="Nat. Commun.">
        <title>Phylogenomics reveals the evolutionary origins of lichenization in chlorophyte algae.</title>
        <authorList>
            <person name="Puginier C."/>
            <person name="Libourel C."/>
            <person name="Otte J."/>
            <person name="Skaloud P."/>
            <person name="Haon M."/>
            <person name="Grisel S."/>
            <person name="Petersen M."/>
            <person name="Berrin J.G."/>
            <person name="Delaux P.M."/>
            <person name="Dal Grande F."/>
            <person name="Keller J."/>
        </authorList>
    </citation>
    <scope>NUCLEOTIDE SEQUENCE [LARGE SCALE GENOMIC DNA]</scope>
    <source>
        <strain evidence="2 3">SAG 2043</strain>
    </source>
</reference>
<keyword evidence="3" id="KW-1185">Reference proteome</keyword>
<organism evidence="2 3">
    <name type="scientific">[Myrmecia] bisecta</name>
    <dbReference type="NCBI Taxonomy" id="41462"/>
    <lineage>
        <taxon>Eukaryota</taxon>
        <taxon>Viridiplantae</taxon>
        <taxon>Chlorophyta</taxon>
        <taxon>core chlorophytes</taxon>
        <taxon>Trebouxiophyceae</taxon>
        <taxon>Trebouxiales</taxon>
        <taxon>Trebouxiaceae</taxon>
        <taxon>Myrmecia</taxon>
    </lineage>
</organism>
<proteinExistence type="predicted"/>
<comment type="caution">
    <text evidence="2">The sequence shown here is derived from an EMBL/GenBank/DDBJ whole genome shotgun (WGS) entry which is preliminary data.</text>
</comment>
<feature type="region of interest" description="Disordered" evidence="1">
    <location>
        <begin position="114"/>
        <end position="135"/>
    </location>
</feature>
<name>A0AAW1QTS3_9CHLO</name>
<dbReference type="AlphaFoldDB" id="A0AAW1QTS3"/>
<dbReference type="EMBL" id="JALJOR010000002">
    <property type="protein sequence ID" value="KAK9824664.1"/>
    <property type="molecule type" value="Genomic_DNA"/>
</dbReference>
<dbReference type="Proteomes" id="UP001489004">
    <property type="component" value="Unassembled WGS sequence"/>
</dbReference>
<evidence type="ECO:0000313" key="3">
    <source>
        <dbReference type="Proteomes" id="UP001489004"/>
    </source>
</evidence>
<accession>A0AAW1QTS3</accession>
<sequence>MASSLPKRHWDLLILKLTIYLRQLVPHLRRLLDWLFEEFEPWFKWVVFDALLALLIGVTAKRVRSFAEGATQFAAFWAEQRPGQPAWSWVEGSSRFASSLGGGYLALRQQRSAHSPGHAMCPSCSSGPSIKMGPP</sequence>
<evidence type="ECO:0000256" key="1">
    <source>
        <dbReference type="SAM" id="MobiDB-lite"/>
    </source>
</evidence>